<organism evidence="1 2">
    <name type="scientific">Parascaris equorum</name>
    <name type="common">Equine roundworm</name>
    <dbReference type="NCBI Taxonomy" id="6256"/>
    <lineage>
        <taxon>Eukaryota</taxon>
        <taxon>Metazoa</taxon>
        <taxon>Ecdysozoa</taxon>
        <taxon>Nematoda</taxon>
        <taxon>Chromadorea</taxon>
        <taxon>Rhabditida</taxon>
        <taxon>Spirurina</taxon>
        <taxon>Ascaridomorpha</taxon>
        <taxon>Ascaridoidea</taxon>
        <taxon>Ascarididae</taxon>
        <taxon>Parascaris</taxon>
    </lineage>
</organism>
<proteinExistence type="predicted"/>
<evidence type="ECO:0000313" key="2">
    <source>
        <dbReference type="WBParaSite" id="PEQ_0001164201-mRNA-1"/>
    </source>
</evidence>
<keyword evidence="1" id="KW-1185">Reference proteome</keyword>
<accession>A0A914RZU8</accession>
<name>A0A914RZU8_PAREQ</name>
<protein>
    <submittedName>
        <fullName evidence="2">Uncharacterized protein</fullName>
    </submittedName>
</protein>
<reference evidence="2" key="1">
    <citation type="submission" date="2022-11" db="UniProtKB">
        <authorList>
            <consortium name="WormBaseParasite"/>
        </authorList>
    </citation>
    <scope>IDENTIFICATION</scope>
</reference>
<dbReference type="WBParaSite" id="PEQ_0001164201-mRNA-1">
    <property type="protein sequence ID" value="PEQ_0001164201-mRNA-1"/>
    <property type="gene ID" value="PEQ_0001164201"/>
</dbReference>
<dbReference type="Proteomes" id="UP000887564">
    <property type="component" value="Unplaced"/>
</dbReference>
<sequence length="71" mass="8017">MVILASSRANLMPMHCRGPAPNGIQLLICSAVRSPNLQIHEYKEAIVIDRRFETQQQGPIFWSILGERNSI</sequence>
<dbReference type="AlphaFoldDB" id="A0A914RZU8"/>
<evidence type="ECO:0000313" key="1">
    <source>
        <dbReference type="Proteomes" id="UP000887564"/>
    </source>
</evidence>